<dbReference type="Proteomes" id="UP000070444">
    <property type="component" value="Unassembled WGS sequence"/>
</dbReference>
<evidence type="ECO:0000313" key="3">
    <source>
        <dbReference type="Proteomes" id="UP000070444"/>
    </source>
</evidence>
<name>A0A137PJB0_CONC2</name>
<evidence type="ECO:0000256" key="1">
    <source>
        <dbReference type="SAM" id="Phobius"/>
    </source>
</evidence>
<feature type="transmembrane region" description="Helical" evidence="1">
    <location>
        <begin position="130"/>
        <end position="151"/>
    </location>
</feature>
<keyword evidence="1" id="KW-0812">Transmembrane</keyword>
<dbReference type="EMBL" id="KQ964418">
    <property type="protein sequence ID" value="KXN75021.1"/>
    <property type="molecule type" value="Genomic_DNA"/>
</dbReference>
<protein>
    <recommendedName>
        <fullName evidence="4">G-protein coupled receptors family 1 profile domain-containing protein</fullName>
    </recommendedName>
</protein>
<feature type="transmembrane region" description="Helical" evidence="1">
    <location>
        <begin position="53"/>
        <end position="75"/>
    </location>
</feature>
<sequence length="197" mass="23223">MFAGPAFLINFKFFDGYDFTLGIFEQVGFILCFNGFTIMFIRQASIFFSLIMIRSLWAACIILNIYNLISTYYSLRYQLFEEEQIYIIFHSLDSAQTIIFFIFEFLSNVYGIYTIVRAVRKLNDVNINKLVVKMVIILILFVLLDFSAMIFEIFNMGEYTYCFWGFNYAVKSQVEYYCLGKVRQCIVVAQCHYNSNN</sequence>
<feature type="transmembrane region" description="Helical" evidence="1">
    <location>
        <begin position="20"/>
        <end position="41"/>
    </location>
</feature>
<dbReference type="AlphaFoldDB" id="A0A137PJB0"/>
<evidence type="ECO:0000313" key="2">
    <source>
        <dbReference type="EMBL" id="KXN75021.1"/>
    </source>
</evidence>
<gene>
    <name evidence="2" type="ORF">CONCODRAFT_1811</name>
</gene>
<organism evidence="2 3">
    <name type="scientific">Conidiobolus coronatus (strain ATCC 28846 / CBS 209.66 / NRRL 28638)</name>
    <name type="common">Delacroixia coronata</name>
    <dbReference type="NCBI Taxonomy" id="796925"/>
    <lineage>
        <taxon>Eukaryota</taxon>
        <taxon>Fungi</taxon>
        <taxon>Fungi incertae sedis</taxon>
        <taxon>Zoopagomycota</taxon>
        <taxon>Entomophthoromycotina</taxon>
        <taxon>Entomophthoromycetes</taxon>
        <taxon>Entomophthorales</taxon>
        <taxon>Ancylistaceae</taxon>
        <taxon>Conidiobolus</taxon>
    </lineage>
</organism>
<evidence type="ECO:0008006" key="4">
    <source>
        <dbReference type="Google" id="ProtNLM"/>
    </source>
</evidence>
<accession>A0A137PJB0</accession>
<keyword evidence="1" id="KW-0472">Membrane</keyword>
<proteinExistence type="predicted"/>
<reference evidence="2 3" key="1">
    <citation type="journal article" date="2015" name="Genome Biol. Evol.">
        <title>Phylogenomic analyses indicate that early fungi evolved digesting cell walls of algal ancestors of land plants.</title>
        <authorList>
            <person name="Chang Y."/>
            <person name="Wang S."/>
            <person name="Sekimoto S."/>
            <person name="Aerts A.L."/>
            <person name="Choi C."/>
            <person name="Clum A."/>
            <person name="LaButti K.M."/>
            <person name="Lindquist E.A."/>
            <person name="Yee Ngan C."/>
            <person name="Ohm R.A."/>
            <person name="Salamov A.A."/>
            <person name="Grigoriev I.V."/>
            <person name="Spatafora J.W."/>
            <person name="Berbee M.L."/>
        </authorList>
    </citation>
    <scope>NUCLEOTIDE SEQUENCE [LARGE SCALE GENOMIC DNA]</scope>
    <source>
        <strain evidence="2 3">NRRL 28638</strain>
    </source>
</reference>
<keyword evidence="3" id="KW-1185">Reference proteome</keyword>
<feature type="transmembrane region" description="Helical" evidence="1">
    <location>
        <begin position="95"/>
        <end position="118"/>
    </location>
</feature>
<keyword evidence="1" id="KW-1133">Transmembrane helix</keyword>